<dbReference type="Proteomes" id="UP001163324">
    <property type="component" value="Chromosome 5"/>
</dbReference>
<sequence length="617" mass="67200">MNLSADFHESKNSCTLNSALQSATSVTDLAESAILEAAPLIIDLVLAFVYLTISLGSYEGFTIVATGVVFFVMTKRLLITSERHSRRRLKAIYDQVAISDAALRGWHTSSAFGQIGFEENRHADAITSRWLEEQGYTASWGSSRATQAAILTCGFSITAFLATIRVKHGQATPGKLAMLLVYWSQLMGPLKLFSAFGQRFADRIVDTELLLQTMQMTPSVESHKIARPLKLAAGHIQFDNICFQYGNGREILKGLILQVPAGSTTAFVGSSGGGLSTILKLVSRFYDVTSGAILIDGQDIRNVDLFSLRQRVGLVPQQILLFNDTIMNNIRYAKVTASDVQVLEACYHTTVGENGIKLSSGELQRIAIARVWLQQPDIVLLDDATGSIDTDTEEKVQKSLKDLCASRTTLVTSNKLSTIMAADLIVVIDDGKVTEQGIHEELLNQKGRYADLWMKQLPANLVQKGRIINTYEKPGVPVSKLANTGVAQHPVSSQITLGAVEERKLNPVAPTFKPRSMDNSESSARRSAQISSEDSDVGHRSKTSTAKTSIQWSDEVSAEEEKSKVSGNSSKGVTATHDDTANGKTVDPVYPPTTSQCIHEVTEHDQQSSNTTKASDE</sequence>
<protein>
    <submittedName>
        <fullName evidence="1">Uncharacterized protein</fullName>
    </submittedName>
</protein>
<keyword evidence="2" id="KW-1185">Reference proteome</keyword>
<name>A0ACC0UZ50_9HYPO</name>
<organism evidence="1 2">
    <name type="scientific">Trichothecium roseum</name>
    <dbReference type="NCBI Taxonomy" id="47278"/>
    <lineage>
        <taxon>Eukaryota</taxon>
        <taxon>Fungi</taxon>
        <taxon>Dikarya</taxon>
        <taxon>Ascomycota</taxon>
        <taxon>Pezizomycotina</taxon>
        <taxon>Sordariomycetes</taxon>
        <taxon>Hypocreomycetidae</taxon>
        <taxon>Hypocreales</taxon>
        <taxon>Hypocreales incertae sedis</taxon>
        <taxon>Trichothecium</taxon>
    </lineage>
</organism>
<proteinExistence type="predicted"/>
<gene>
    <name evidence="1" type="ORF">N3K66_005884</name>
</gene>
<reference evidence="1" key="1">
    <citation type="submission" date="2022-10" db="EMBL/GenBank/DDBJ databases">
        <title>Complete Genome of Trichothecium roseum strain YXFP-22015, a Plant Pathogen Isolated from Citrus.</title>
        <authorList>
            <person name="Wang Y."/>
            <person name="Zhu L."/>
        </authorList>
    </citation>
    <scope>NUCLEOTIDE SEQUENCE</scope>
    <source>
        <strain evidence="1">YXFP-22015</strain>
    </source>
</reference>
<evidence type="ECO:0000313" key="2">
    <source>
        <dbReference type="Proteomes" id="UP001163324"/>
    </source>
</evidence>
<comment type="caution">
    <text evidence="1">The sequence shown here is derived from an EMBL/GenBank/DDBJ whole genome shotgun (WGS) entry which is preliminary data.</text>
</comment>
<dbReference type="EMBL" id="CM047944">
    <property type="protein sequence ID" value="KAI9899423.1"/>
    <property type="molecule type" value="Genomic_DNA"/>
</dbReference>
<evidence type="ECO:0000313" key="1">
    <source>
        <dbReference type="EMBL" id="KAI9899423.1"/>
    </source>
</evidence>
<accession>A0ACC0UZ50</accession>